<dbReference type="PANTHER" id="PTHR30024">
    <property type="entry name" value="ALIPHATIC SULFONATES-BINDING PROTEIN-RELATED"/>
    <property type="match status" value="1"/>
</dbReference>
<dbReference type="PROSITE" id="PS51257">
    <property type="entry name" value="PROKAR_LIPOPROTEIN"/>
    <property type="match status" value="1"/>
</dbReference>
<evidence type="ECO:0000256" key="7">
    <source>
        <dbReference type="ARBA" id="ARBA00055538"/>
    </source>
</evidence>
<dbReference type="CDD" id="cd13557">
    <property type="entry name" value="PBP2_SsuA"/>
    <property type="match status" value="1"/>
</dbReference>
<gene>
    <name evidence="11" type="ORF">CUC15_01440</name>
</gene>
<protein>
    <recommendedName>
        <fullName evidence="8">Putative aliphatic sulfonates-binding protein</fullName>
    </recommendedName>
</protein>
<evidence type="ECO:0000256" key="3">
    <source>
        <dbReference type="ARBA" id="ARBA00022448"/>
    </source>
</evidence>
<evidence type="ECO:0000256" key="5">
    <source>
        <dbReference type="ARBA" id="ARBA00023139"/>
    </source>
</evidence>
<feature type="chain" id="PRO_5039340182" description="Putative aliphatic sulfonates-binding protein" evidence="9">
    <location>
        <begin position="26"/>
        <end position="316"/>
    </location>
</feature>
<evidence type="ECO:0000256" key="6">
    <source>
        <dbReference type="ARBA" id="ARBA00023288"/>
    </source>
</evidence>
<keyword evidence="6" id="KW-0449">Lipoprotein</keyword>
<dbReference type="PANTHER" id="PTHR30024:SF42">
    <property type="entry name" value="ALIPHATIC SULFONATES-BINDING PROTEIN-RELATED"/>
    <property type="match status" value="1"/>
</dbReference>
<dbReference type="FunFam" id="3.40.190.10:FF:000050">
    <property type="entry name" value="Sulfonate ABC transporter substrate-binding protein"/>
    <property type="match status" value="1"/>
</dbReference>
<dbReference type="SUPFAM" id="SSF53850">
    <property type="entry name" value="Periplasmic binding protein-like II"/>
    <property type="match status" value="1"/>
</dbReference>
<organism evidence="11 12">
    <name type="scientific">Oceanobacillus zhaokaii</name>
    <dbReference type="NCBI Taxonomy" id="2052660"/>
    <lineage>
        <taxon>Bacteria</taxon>
        <taxon>Bacillati</taxon>
        <taxon>Bacillota</taxon>
        <taxon>Bacilli</taxon>
        <taxon>Bacillales</taxon>
        <taxon>Bacillaceae</taxon>
        <taxon>Oceanobacillus</taxon>
    </lineage>
</organism>
<evidence type="ECO:0000259" key="10">
    <source>
        <dbReference type="SMART" id="SM00062"/>
    </source>
</evidence>
<sequence>MTKKLAFFLLVIITGLMISCSPQNSSTDGSTEDVIRIGYQKNGPLIILKTLGTLEERLESEGYKVEWNEFQAGPALVEALNADSIDFGRTGNTPPIFAQAANAPFLTVAAGKSKFEGSGILVAEGSSILSLEDLKGKKVSFSKGSSSHYLIVKALESVGLTYSDITPVYLSPGDARIAFEQGQTDAMVVWDPFTSSTQINMGAKLLIDGEGYTTDRDFFIANKEFAKENHEIIDIVLEEIEKSSDWANNNHGELVKMLAPIIDIDEASIEMAVKRRVYGVDSINDEIIKEQQEIADTFYRLDIIPKKINVKEVMDD</sequence>
<dbReference type="OrthoDB" id="286202at2"/>
<evidence type="ECO:0000313" key="12">
    <source>
        <dbReference type="Proteomes" id="UP000253908"/>
    </source>
</evidence>
<keyword evidence="5" id="KW-0564">Palmitate</keyword>
<evidence type="ECO:0000256" key="4">
    <source>
        <dbReference type="ARBA" id="ARBA00022729"/>
    </source>
</evidence>
<dbReference type="GO" id="GO:0016020">
    <property type="term" value="C:membrane"/>
    <property type="evidence" value="ECO:0007669"/>
    <property type="project" value="InterPro"/>
</dbReference>
<dbReference type="SMART" id="SM00062">
    <property type="entry name" value="PBPb"/>
    <property type="match status" value="1"/>
</dbReference>
<keyword evidence="4 9" id="KW-0732">Signal</keyword>
<evidence type="ECO:0000256" key="1">
    <source>
        <dbReference type="ARBA" id="ARBA00004418"/>
    </source>
</evidence>
<evidence type="ECO:0000256" key="2">
    <source>
        <dbReference type="ARBA" id="ARBA00010742"/>
    </source>
</evidence>
<dbReference type="Proteomes" id="UP000253908">
    <property type="component" value="Chromosome"/>
</dbReference>
<keyword evidence="3" id="KW-0813">Transport</keyword>
<accession>A0A345PCJ5</accession>
<feature type="signal peptide" evidence="9">
    <location>
        <begin position="1"/>
        <end position="25"/>
    </location>
</feature>
<reference evidence="12" key="1">
    <citation type="submission" date="2017-11" db="EMBL/GenBank/DDBJ databases">
        <authorList>
            <person name="Zhu W."/>
        </authorList>
    </citation>
    <scope>NUCLEOTIDE SEQUENCE [LARGE SCALE GENOMIC DNA]</scope>
    <source>
        <strain evidence="12">160</strain>
    </source>
</reference>
<feature type="domain" description="Solute-binding protein family 3/N-terminal" evidence="10">
    <location>
        <begin position="34"/>
        <end position="250"/>
    </location>
</feature>
<dbReference type="InterPro" id="IPR015168">
    <property type="entry name" value="SsuA/THI5"/>
</dbReference>
<comment type="function">
    <text evidence="7">Part of a binding-protein-dependent transport system for aliphatic sulfonates. Putative binding protein.</text>
</comment>
<dbReference type="KEGG" id="ocn:CUC15_01440"/>
<dbReference type="NCBIfam" id="TIGR01728">
    <property type="entry name" value="SsuA_fam"/>
    <property type="match status" value="1"/>
</dbReference>
<evidence type="ECO:0000256" key="8">
    <source>
        <dbReference type="ARBA" id="ARBA00070228"/>
    </source>
</evidence>
<keyword evidence="12" id="KW-1185">Reference proteome</keyword>
<evidence type="ECO:0000256" key="9">
    <source>
        <dbReference type="SAM" id="SignalP"/>
    </source>
</evidence>
<comment type="subcellular location">
    <subcellularLocation>
        <location evidence="1">Periplasm</location>
    </subcellularLocation>
</comment>
<evidence type="ECO:0000313" key="11">
    <source>
        <dbReference type="EMBL" id="AXI07725.1"/>
    </source>
</evidence>
<dbReference type="InterPro" id="IPR010067">
    <property type="entry name" value="ABC_SsuA_sub-bd"/>
</dbReference>
<dbReference type="InterPro" id="IPR001638">
    <property type="entry name" value="Solute-binding_3/MltF_N"/>
</dbReference>
<dbReference type="EMBL" id="CP024848">
    <property type="protein sequence ID" value="AXI07725.1"/>
    <property type="molecule type" value="Genomic_DNA"/>
</dbReference>
<dbReference type="GO" id="GO:0042597">
    <property type="term" value="C:periplasmic space"/>
    <property type="evidence" value="ECO:0007669"/>
    <property type="project" value="UniProtKB-SubCell"/>
</dbReference>
<dbReference type="RefSeq" id="WP_114915019.1">
    <property type="nucleotide sequence ID" value="NZ_CP024848.1"/>
</dbReference>
<dbReference type="Gene3D" id="3.40.190.10">
    <property type="entry name" value="Periplasmic binding protein-like II"/>
    <property type="match status" value="2"/>
</dbReference>
<dbReference type="Pfam" id="PF09084">
    <property type="entry name" value="NMT1"/>
    <property type="match status" value="1"/>
</dbReference>
<proteinExistence type="inferred from homology"/>
<dbReference type="GO" id="GO:0042626">
    <property type="term" value="F:ATPase-coupled transmembrane transporter activity"/>
    <property type="evidence" value="ECO:0007669"/>
    <property type="project" value="InterPro"/>
</dbReference>
<dbReference type="AlphaFoldDB" id="A0A345PCJ5"/>
<name>A0A345PCJ5_9BACI</name>
<comment type="similarity">
    <text evidence="2">Belongs to the bacterial solute-binding protein SsuA/TauA family.</text>
</comment>